<keyword evidence="1" id="KW-0472">Membrane</keyword>
<keyword evidence="3" id="KW-1185">Reference proteome</keyword>
<evidence type="ECO:0000313" key="2">
    <source>
        <dbReference type="EMBL" id="KLI63219.1"/>
    </source>
</evidence>
<name>A0A0H0XLH2_9SPHN</name>
<dbReference type="InterPro" id="IPR025461">
    <property type="entry name" value="ABA4-like"/>
</dbReference>
<comment type="caution">
    <text evidence="2">The sequence shown here is derived from an EMBL/GenBank/DDBJ whole genome shotgun (WGS) entry which is preliminary data.</text>
</comment>
<protein>
    <submittedName>
        <fullName evidence="2">Membrane protein</fullName>
    </submittedName>
</protein>
<dbReference type="EMBL" id="LBHU01000003">
    <property type="protein sequence ID" value="KLI63219.1"/>
    <property type="molecule type" value="Genomic_DNA"/>
</dbReference>
<dbReference type="STRING" id="874156.GCA_001021555_02212"/>
<reference evidence="2 3" key="1">
    <citation type="submission" date="2015-04" db="EMBL/GenBank/DDBJ databases">
        <title>The draft genome sequence of Erythrobacter marinus HWDM-33.</title>
        <authorList>
            <person name="Zhuang L."/>
            <person name="Liu Y."/>
            <person name="Shao Z."/>
        </authorList>
    </citation>
    <scope>NUCLEOTIDE SEQUENCE [LARGE SCALE GENOMIC DNA]</scope>
    <source>
        <strain evidence="2 3">HWDM-33</strain>
    </source>
</reference>
<feature type="transmembrane region" description="Helical" evidence="1">
    <location>
        <begin position="33"/>
        <end position="54"/>
    </location>
</feature>
<dbReference type="Pfam" id="PF14108">
    <property type="entry name" value="ABA4-like"/>
    <property type="match status" value="1"/>
</dbReference>
<gene>
    <name evidence="2" type="ORF">AAV99_11115</name>
</gene>
<feature type="transmembrane region" description="Helical" evidence="1">
    <location>
        <begin position="122"/>
        <end position="140"/>
    </location>
</feature>
<dbReference type="AlphaFoldDB" id="A0A0H0XLH2"/>
<organism evidence="2 3">
    <name type="scientific">Aurantiacibacter marinus</name>
    <dbReference type="NCBI Taxonomy" id="874156"/>
    <lineage>
        <taxon>Bacteria</taxon>
        <taxon>Pseudomonadati</taxon>
        <taxon>Pseudomonadota</taxon>
        <taxon>Alphaproteobacteria</taxon>
        <taxon>Sphingomonadales</taxon>
        <taxon>Erythrobacteraceae</taxon>
        <taxon>Aurantiacibacter</taxon>
    </lineage>
</organism>
<sequence>MNWDFAFQAANIWALIMWAMLILLPRNALAGAAVFYGGVGMLCFAYTLFMGLVVGGAVDPVSQSEGAGASFTTIAGVRGLFSTDGGVTIGWIHYLAFDLFAGLWISKDADTKGFSRLVQSPVLLLTFIAGPAGLLVWFIVREKRARAAAGPRRRFT</sequence>
<proteinExistence type="predicted"/>
<evidence type="ECO:0000256" key="1">
    <source>
        <dbReference type="SAM" id="Phobius"/>
    </source>
</evidence>
<keyword evidence="1" id="KW-0812">Transmembrane</keyword>
<dbReference type="OrthoDB" id="345237at2"/>
<dbReference type="PATRIC" id="fig|874156.12.peg.2280"/>
<accession>A0A0H0XLH2</accession>
<feature type="transmembrane region" description="Helical" evidence="1">
    <location>
        <begin position="6"/>
        <end position="24"/>
    </location>
</feature>
<dbReference type="RefSeq" id="WP_047094113.1">
    <property type="nucleotide sequence ID" value="NZ_LBHU01000003.1"/>
</dbReference>
<keyword evidence="1" id="KW-1133">Transmembrane helix</keyword>
<dbReference type="Proteomes" id="UP000053455">
    <property type="component" value="Unassembled WGS sequence"/>
</dbReference>
<evidence type="ECO:0000313" key="3">
    <source>
        <dbReference type="Proteomes" id="UP000053455"/>
    </source>
</evidence>